<protein>
    <submittedName>
        <fullName evidence="2">Uncharacterized protein</fullName>
    </submittedName>
</protein>
<keyword evidence="1" id="KW-1133">Transmembrane helix</keyword>
<sequence length="82" mass="9397">MVDYFAYYSIIRSIPGQFKVIADLWGIRDPLIGPIIVMIVIFIFWYLIILLGVKGSFGRLGWVSENLQKYLAIIIAIILMFG</sequence>
<accession>A0A397WQZ9</accession>
<name>A0A397WQZ9_9ARCH</name>
<dbReference type="EMBL" id="MWMI01000007">
    <property type="protein sequence ID" value="RIB35096.1"/>
    <property type="molecule type" value="Genomic_DNA"/>
</dbReference>
<comment type="caution">
    <text evidence="2">The sequence shown here is derived from an EMBL/GenBank/DDBJ whole genome shotgun (WGS) entry which is preliminary data.</text>
</comment>
<feature type="transmembrane region" description="Helical" evidence="1">
    <location>
        <begin position="31"/>
        <end position="53"/>
    </location>
</feature>
<organism evidence="2 3">
    <name type="scientific">Candidatus Nanoclepta minutus</name>
    <dbReference type="NCBI Taxonomy" id="1940235"/>
    <lineage>
        <taxon>Archaea</taxon>
        <taxon>Nanobdellota</taxon>
        <taxon>Candidatus Nanoclepta</taxon>
    </lineage>
</organism>
<dbReference type="Proteomes" id="UP000266622">
    <property type="component" value="Unassembled WGS sequence"/>
</dbReference>
<proteinExistence type="predicted"/>
<feature type="non-terminal residue" evidence="2">
    <location>
        <position position="82"/>
    </location>
</feature>
<keyword evidence="1" id="KW-0812">Transmembrane</keyword>
<feature type="transmembrane region" description="Helical" evidence="1">
    <location>
        <begin position="60"/>
        <end position="81"/>
    </location>
</feature>
<evidence type="ECO:0000313" key="3">
    <source>
        <dbReference type="Proteomes" id="UP000266622"/>
    </source>
</evidence>
<gene>
    <name evidence="2" type="ORF">BXU00_03365</name>
</gene>
<evidence type="ECO:0000313" key="2">
    <source>
        <dbReference type="EMBL" id="RIB35096.1"/>
    </source>
</evidence>
<dbReference type="AlphaFoldDB" id="A0A397WQZ9"/>
<reference evidence="2 3" key="1">
    <citation type="journal article" date="2018" name="Syst. Appl. Microbiol.">
        <title>A new symbiotic nanoarchaeote (Candidatus Nanoclepta minutus) and its host (Zestosphaera tikiterensis gen. nov., sp. nov.) from a New Zealand hot spring.</title>
        <authorList>
            <person name="St John E."/>
            <person name="Liu Y."/>
            <person name="Podar M."/>
            <person name="Stott M.B."/>
            <person name="Meneghin J."/>
            <person name="Chen Z."/>
            <person name="Lagutin K."/>
            <person name="Mitchell K."/>
            <person name="Reysenbach A.L."/>
        </authorList>
    </citation>
    <scope>NUCLEOTIDE SEQUENCE [LARGE SCALE GENOMIC DNA]</scope>
    <source>
        <strain evidence="2">NZ3</strain>
    </source>
</reference>
<keyword evidence="1" id="KW-0472">Membrane</keyword>
<evidence type="ECO:0000256" key="1">
    <source>
        <dbReference type="SAM" id="Phobius"/>
    </source>
</evidence>